<dbReference type="RefSeq" id="WP_151836778.1">
    <property type="nucleotide sequence ID" value="NZ_BKWH01000057.1"/>
</dbReference>
<keyword evidence="1" id="KW-0812">Transmembrane</keyword>
<comment type="caution">
    <text evidence="2">The sequence shown here is derived from an EMBL/GenBank/DDBJ whole genome shotgun (WGS) entry which is preliminary data.</text>
</comment>
<organism evidence="2 3">
    <name type="scientific">Acinetobacter johnsonii</name>
    <dbReference type="NCBI Taxonomy" id="40214"/>
    <lineage>
        <taxon>Bacteria</taxon>
        <taxon>Pseudomonadati</taxon>
        <taxon>Pseudomonadota</taxon>
        <taxon>Gammaproteobacteria</taxon>
        <taxon>Moraxellales</taxon>
        <taxon>Moraxellaceae</taxon>
        <taxon>Acinetobacter</taxon>
    </lineage>
</organism>
<dbReference type="Proteomes" id="UP001162261">
    <property type="component" value="Unassembled WGS sequence"/>
</dbReference>
<accession>A0AA42XBW7</accession>
<feature type="transmembrane region" description="Helical" evidence="1">
    <location>
        <begin position="12"/>
        <end position="36"/>
    </location>
</feature>
<evidence type="ECO:0000313" key="2">
    <source>
        <dbReference type="EMBL" id="MDH2170962.1"/>
    </source>
</evidence>
<protein>
    <submittedName>
        <fullName evidence="2">Uncharacterized protein</fullName>
    </submittedName>
</protein>
<name>A0AA42XBW7_ACIJO</name>
<reference evidence="2" key="1">
    <citation type="submission" date="2022-09" db="EMBL/GenBank/DDBJ databases">
        <title>Intensive care unit water sources are persistently colonized with multi-drug resistant bacteria and are the site of extensive horizontal gene transfer of antibiotic resistance genes.</title>
        <authorList>
            <person name="Diorio-Toth L."/>
        </authorList>
    </citation>
    <scope>NUCLEOTIDE SEQUENCE</scope>
    <source>
        <strain evidence="2">GD03649</strain>
    </source>
</reference>
<proteinExistence type="predicted"/>
<dbReference type="AlphaFoldDB" id="A0AA42XBW7"/>
<dbReference type="EMBL" id="JAOCLH010000001">
    <property type="protein sequence ID" value="MDH2170962.1"/>
    <property type="molecule type" value="Genomic_DNA"/>
</dbReference>
<sequence>MILDFLRKPLTVVDFLVLLLLSPVIISIVIFIAIILEPSDIPSIKDQPYECGRFGDQQMKIDRNYLFFARVEYQDVNYWGKNVREQHNIKGCDDQIQNASFDVKWPEMEPSDGFQLDSKNVNNITVALNQRTIWPEEQESKGFFDSIASLKLYLRDIATHEEMSAKEINEKKVFNLNLGLYQIDVRGIGRVSQRVFWQEVEGKGVDAIINCYYFQSENTSCELSYHVPNYGFNTSYITIYFHAELLPHWQEIQQDSFKMIDSFRVRV</sequence>
<keyword evidence="1" id="KW-1133">Transmembrane helix</keyword>
<gene>
    <name evidence="2" type="ORF">N5J46_00595</name>
</gene>
<evidence type="ECO:0000256" key="1">
    <source>
        <dbReference type="SAM" id="Phobius"/>
    </source>
</evidence>
<evidence type="ECO:0000313" key="3">
    <source>
        <dbReference type="Proteomes" id="UP001162261"/>
    </source>
</evidence>
<keyword evidence="1" id="KW-0472">Membrane</keyword>